<dbReference type="Gene3D" id="3.40.850.10">
    <property type="entry name" value="Kinesin motor domain"/>
    <property type="match status" value="1"/>
</dbReference>
<dbReference type="Proteomes" id="UP000092445">
    <property type="component" value="Unassembled WGS sequence"/>
</dbReference>
<dbReference type="GO" id="GO:0007018">
    <property type="term" value="P:microtubule-based movement"/>
    <property type="evidence" value="ECO:0007669"/>
    <property type="project" value="InterPro"/>
</dbReference>
<reference evidence="5" key="1">
    <citation type="submission" date="2014-03" db="EMBL/GenBank/DDBJ databases">
        <authorList>
            <person name="Aksoy S."/>
            <person name="Warren W."/>
            <person name="Wilson R.K."/>
        </authorList>
    </citation>
    <scope>NUCLEOTIDE SEQUENCE [LARGE SCALE GENOMIC DNA]</scope>
    <source>
        <strain evidence="5">IAEA</strain>
    </source>
</reference>
<dbReference type="EnsemblMetazoa" id="GPAI027253-RA">
    <property type="protein sequence ID" value="GPAI027253-PA"/>
    <property type="gene ID" value="GPAI027253"/>
</dbReference>
<keyword evidence="2" id="KW-0067">ATP-binding</keyword>
<dbReference type="VEuPathDB" id="VectorBase:GPAI027253"/>
<evidence type="ECO:0000256" key="1">
    <source>
        <dbReference type="ARBA" id="ARBA00022741"/>
    </source>
</evidence>
<dbReference type="GO" id="GO:0008017">
    <property type="term" value="F:microtubule binding"/>
    <property type="evidence" value="ECO:0007669"/>
    <property type="project" value="InterPro"/>
</dbReference>
<reference evidence="4" key="2">
    <citation type="submission" date="2020-05" db="UniProtKB">
        <authorList>
            <consortium name="EnsemblMetazoa"/>
        </authorList>
    </citation>
    <scope>IDENTIFICATION</scope>
    <source>
        <strain evidence="4">IAEA</strain>
    </source>
</reference>
<evidence type="ECO:0000256" key="2">
    <source>
        <dbReference type="ARBA" id="ARBA00022840"/>
    </source>
</evidence>
<keyword evidence="1" id="KW-0547">Nucleotide-binding</keyword>
<keyword evidence="5" id="KW-1185">Reference proteome</keyword>
<dbReference type="GO" id="GO:0003777">
    <property type="term" value="F:microtubule motor activity"/>
    <property type="evidence" value="ECO:0007669"/>
    <property type="project" value="InterPro"/>
</dbReference>
<dbReference type="Pfam" id="PF00225">
    <property type="entry name" value="Kinesin"/>
    <property type="match status" value="1"/>
</dbReference>
<dbReference type="GO" id="GO:0005524">
    <property type="term" value="F:ATP binding"/>
    <property type="evidence" value="ECO:0007669"/>
    <property type="project" value="UniProtKB-KW"/>
</dbReference>
<protein>
    <recommendedName>
        <fullName evidence="3">Kinesin motor domain-containing protein</fullName>
    </recommendedName>
</protein>
<dbReference type="InterPro" id="IPR027417">
    <property type="entry name" value="P-loop_NTPase"/>
</dbReference>
<evidence type="ECO:0000313" key="4">
    <source>
        <dbReference type="EnsemblMetazoa" id="GPAI027253-PA"/>
    </source>
</evidence>
<evidence type="ECO:0000259" key="3">
    <source>
        <dbReference type="Pfam" id="PF00225"/>
    </source>
</evidence>
<sequence length="199" mass="22982">MQPENYGTTCYNRHAGVILAAYNCSEFAYGQTGTGKTHIIVGKECAESKSTGDDDYDIAIMPRVLRHFFNGLRVLELEFPMWNCIITKFGICYHRIVALKHVNRKEGFGYHRSTGKISVHKYYESACLDYSSPQNFSLHTSKKDIRLENSTYQRNYPKLVGEYQNYKINMDFNPAHSLPTMDNYPGSNIHCPSIQYWHE</sequence>
<evidence type="ECO:0000313" key="5">
    <source>
        <dbReference type="Proteomes" id="UP000092445"/>
    </source>
</evidence>
<proteinExistence type="predicted"/>
<name>A0A1A9ZWI3_GLOPL</name>
<dbReference type="SUPFAM" id="SSF52540">
    <property type="entry name" value="P-loop containing nucleoside triphosphate hydrolases"/>
    <property type="match status" value="1"/>
</dbReference>
<feature type="domain" description="Kinesin motor" evidence="3">
    <location>
        <begin position="17"/>
        <end position="78"/>
    </location>
</feature>
<organism evidence="4 5">
    <name type="scientific">Glossina pallidipes</name>
    <name type="common">Tsetse fly</name>
    <dbReference type="NCBI Taxonomy" id="7398"/>
    <lineage>
        <taxon>Eukaryota</taxon>
        <taxon>Metazoa</taxon>
        <taxon>Ecdysozoa</taxon>
        <taxon>Arthropoda</taxon>
        <taxon>Hexapoda</taxon>
        <taxon>Insecta</taxon>
        <taxon>Pterygota</taxon>
        <taxon>Neoptera</taxon>
        <taxon>Endopterygota</taxon>
        <taxon>Diptera</taxon>
        <taxon>Brachycera</taxon>
        <taxon>Muscomorpha</taxon>
        <taxon>Hippoboscoidea</taxon>
        <taxon>Glossinidae</taxon>
        <taxon>Glossina</taxon>
    </lineage>
</organism>
<accession>A0A1A9ZWI3</accession>
<dbReference type="AlphaFoldDB" id="A0A1A9ZWI3"/>
<dbReference type="InterPro" id="IPR036961">
    <property type="entry name" value="Kinesin_motor_dom_sf"/>
</dbReference>
<dbReference type="InterPro" id="IPR001752">
    <property type="entry name" value="Kinesin_motor_dom"/>
</dbReference>
<dbReference type="STRING" id="7398.A0A1A9ZWI3"/>